<comment type="subcellular location">
    <subcellularLocation>
        <location evidence="1">Nucleus</location>
    </subcellularLocation>
</comment>
<name>A0A8T0A3M5_9BILA</name>
<evidence type="ECO:0000256" key="9">
    <source>
        <dbReference type="ARBA" id="ARBA00023163"/>
    </source>
</evidence>
<sequence length="671" mass="71866">MAEKAGGETKDLPSSTRRLVVPEEQHRNINSRQPSMTTSSEQLNAAALLASGFNSNNAAGMPVTLGQSIIQALQQNGQGTIQNVNDFFHPHVLAAIQNYYIQLGQQQIQQQQSPQNLSQQNINVNGSVNSNIISPSSSTAMQAILQAASVTKNNSFGGTSSSSPSTLFGLNQHPSSSSVTVTSASTILGLANLMAAAKRSGGSGCVTPTKMLHTPNNSDFVFQQNSGNEIQQQQQHSSVSRQLSSISSVANNFITPQTGVISSPLGGVLRRSPLLSQLASPTAPSTSFSPSPVANKVQNKLITNSRRTCSAANVLSITASLTPHSSIGQFQGSESGIPSAATDCEENEDIDGEIDLDVAVDIEDTTKKESGEINEETNNNTSESKNTPIIEDCELAEPAAKRDPKAKKDRCSFCQKVFTNRSNLIVHLRSHTGEKPYKCQLCPYACAQSSKLTRHMRTHGQQGKEVFNCNICQMPFSVHSTLEKHMRKCVVQNGYSGANNAANKNDQQKHATTTSASEQTTENATVSQQKSSQQLHFNESLKHIPDANSIAALLELSKGPSNSLIETVTKNRIEELEKQKQLASEVVNNSATLPHNIAQSNRLVLNWLQALNVNAQTSNATTPLAGPNSGESLPLEVQAAIGINEPDIDIDPDITEAADLAIKKERSTTPV</sequence>
<dbReference type="AlphaFoldDB" id="A0A8T0A3M5"/>
<protein>
    <recommendedName>
        <fullName evidence="13">C2H2-type domain-containing protein</fullName>
    </recommendedName>
</protein>
<feature type="region of interest" description="Disordered" evidence="12">
    <location>
        <begin position="500"/>
        <end position="534"/>
    </location>
</feature>
<reference evidence="14" key="1">
    <citation type="journal article" date="2020" name="Ecol. Evol.">
        <title>Genome structure and content of the rice root-knot nematode (Meloidogyne graminicola).</title>
        <authorList>
            <person name="Phan N.T."/>
            <person name="Danchin E.G.J."/>
            <person name="Klopp C."/>
            <person name="Perfus-Barbeoch L."/>
            <person name="Kozlowski D.K."/>
            <person name="Koutsovoulos G.D."/>
            <person name="Lopez-Roques C."/>
            <person name="Bouchez O."/>
            <person name="Zahm M."/>
            <person name="Besnard G."/>
            <person name="Bellafiore S."/>
        </authorList>
    </citation>
    <scope>NUCLEOTIDE SEQUENCE</scope>
    <source>
        <strain evidence="14">VN-18</strain>
    </source>
</reference>
<evidence type="ECO:0000256" key="4">
    <source>
        <dbReference type="ARBA" id="ARBA00022737"/>
    </source>
</evidence>
<dbReference type="PANTHER" id="PTHR45993:SF6">
    <property type="entry name" value="C2H2-TYPE DOMAIN-CONTAINING PROTEIN"/>
    <property type="match status" value="1"/>
</dbReference>
<dbReference type="EMBL" id="JABEBT010000002">
    <property type="protein sequence ID" value="KAF7639965.1"/>
    <property type="molecule type" value="Genomic_DNA"/>
</dbReference>
<feature type="compositionally biased region" description="Low complexity" evidence="12">
    <location>
        <begin position="511"/>
        <end position="525"/>
    </location>
</feature>
<evidence type="ECO:0000256" key="5">
    <source>
        <dbReference type="ARBA" id="ARBA00022771"/>
    </source>
</evidence>
<evidence type="ECO:0000259" key="13">
    <source>
        <dbReference type="PROSITE" id="PS50157"/>
    </source>
</evidence>
<keyword evidence="9" id="KW-0804">Transcription</keyword>
<feature type="compositionally biased region" description="Basic and acidic residues" evidence="12">
    <location>
        <begin position="1"/>
        <end position="11"/>
    </location>
</feature>
<accession>A0A8T0A3M5</accession>
<evidence type="ECO:0000256" key="12">
    <source>
        <dbReference type="SAM" id="MobiDB-lite"/>
    </source>
</evidence>
<keyword evidence="10" id="KW-0539">Nucleus</keyword>
<keyword evidence="15" id="KW-1185">Reference proteome</keyword>
<evidence type="ECO:0000256" key="1">
    <source>
        <dbReference type="ARBA" id="ARBA00004123"/>
    </source>
</evidence>
<keyword evidence="7" id="KW-0832">Ubl conjugation</keyword>
<dbReference type="Pfam" id="PF00096">
    <property type="entry name" value="zf-C2H2"/>
    <property type="match status" value="3"/>
</dbReference>
<evidence type="ECO:0000313" key="15">
    <source>
        <dbReference type="Proteomes" id="UP000605970"/>
    </source>
</evidence>
<feature type="region of interest" description="Disordered" evidence="12">
    <location>
        <begin position="154"/>
        <end position="174"/>
    </location>
</feature>
<feature type="domain" description="C2H2-type" evidence="13">
    <location>
        <begin position="437"/>
        <end position="464"/>
    </location>
</feature>
<dbReference type="GO" id="GO:0006357">
    <property type="term" value="P:regulation of transcription by RNA polymerase II"/>
    <property type="evidence" value="ECO:0007669"/>
    <property type="project" value="TreeGrafter"/>
</dbReference>
<evidence type="ECO:0000313" key="14">
    <source>
        <dbReference type="EMBL" id="KAF7639965.1"/>
    </source>
</evidence>
<dbReference type="PROSITE" id="PS00028">
    <property type="entry name" value="ZINC_FINGER_C2H2_1"/>
    <property type="match status" value="2"/>
</dbReference>
<evidence type="ECO:0000256" key="8">
    <source>
        <dbReference type="ARBA" id="ARBA00023015"/>
    </source>
</evidence>
<keyword evidence="2" id="KW-1017">Isopeptide bond</keyword>
<dbReference type="OrthoDB" id="10046198at2759"/>
<evidence type="ECO:0000256" key="2">
    <source>
        <dbReference type="ARBA" id="ARBA00022499"/>
    </source>
</evidence>
<feature type="region of interest" description="Disordered" evidence="12">
    <location>
        <begin position="1"/>
        <end position="40"/>
    </location>
</feature>
<proteinExistence type="predicted"/>
<dbReference type="Proteomes" id="UP000605970">
    <property type="component" value="Unassembled WGS sequence"/>
</dbReference>
<dbReference type="GO" id="GO:0005634">
    <property type="term" value="C:nucleus"/>
    <property type="evidence" value="ECO:0007669"/>
    <property type="project" value="UniProtKB-SubCell"/>
</dbReference>
<keyword evidence="6" id="KW-0862">Zinc</keyword>
<feature type="region of interest" description="Disordered" evidence="12">
    <location>
        <begin position="364"/>
        <end position="386"/>
    </location>
</feature>
<dbReference type="GO" id="GO:0003700">
    <property type="term" value="F:DNA-binding transcription factor activity"/>
    <property type="evidence" value="ECO:0007669"/>
    <property type="project" value="TreeGrafter"/>
</dbReference>
<dbReference type="PROSITE" id="PS50157">
    <property type="entry name" value="ZINC_FINGER_C2H2_2"/>
    <property type="match status" value="3"/>
</dbReference>
<feature type="domain" description="C2H2-type" evidence="13">
    <location>
        <begin position="409"/>
        <end position="436"/>
    </location>
</feature>
<dbReference type="InterPro" id="IPR013087">
    <property type="entry name" value="Znf_C2H2_type"/>
</dbReference>
<dbReference type="FunFam" id="3.30.160.60:FF:000046">
    <property type="entry name" value="Putative B-cell lymphoma/leukemia 11A"/>
    <property type="match status" value="1"/>
</dbReference>
<organism evidence="14 15">
    <name type="scientific">Meloidogyne graminicola</name>
    <dbReference type="NCBI Taxonomy" id="189291"/>
    <lineage>
        <taxon>Eukaryota</taxon>
        <taxon>Metazoa</taxon>
        <taxon>Ecdysozoa</taxon>
        <taxon>Nematoda</taxon>
        <taxon>Chromadorea</taxon>
        <taxon>Rhabditida</taxon>
        <taxon>Tylenchina</taxon>
        <taxon>Tylenchomorpha</taxon>
        <taxon>Tylenchoidea</taxon>
        <taxon>Meloidogynidae</taxon>
        <taxon>Meloidogyninae</taxon>
        <taxon>Meloidogyne</taxon>
    </lineage>
</organism>
<feature type="compositionally biased region" description="Polar residues" evidence="12">
    <location>
        <begin position="28"/>
        <end position="40"/>
    </location>
</feature>
<evidence type="ECO:0000256" key="6">
    <source>
        <dbReference type="ARBA" id="ARBA00022833"/>
    </source>
</evidence>
<dbReference type="InterPro" id="IPR036236">
    <property type="entry name" value="Znf_C2H2_sf"/>
</dbReference>
<evidence type="ECO:0000256" key="7">
    <source>
        <dbReference type="ARBA" id="ARBA00022843"/>
    </source>
</evidence>
<feature type="compositionally biased region" description="Low complexity" evidence="12">
    <location>
        <begin position="376"/>
        <end position="386"/>
    </location>
</feature>
<dbReference type="GO" id="GO:0000978">
    <property type="term" value="F:RNA polymerase II cis-regulatory region sequence-specific DNA binding"/>
    <property type="evidence" value="ECO:0007669"/>
    <property type="project" value="TreeGrafter"/>
</dbReference>
<dbReference type="SMART" id="SM00355">
    <property type="entry name" value="ZnF_C2H2"/>
    <property type="match status" value="3"/>
</dbReference>
<evidence type="ECO:0000256" key="10">
    <source>
        <dbReference type="ARBA" id="ARBA00023242"/>
    </source>
</evidence>
<dbReference type="Gene3D" id="3.30.160.60">
    <property type="entry name" value="Classic Zinc Finger"/>
    <property type="match status" value="2"/>
</dbReference>
<dbReference type="PANTHER" id="PTHR45993">
    <property type="entry name" value="B-CELL LYMPHOMA/LEUKEMIA 11"/>
    <property type="match status" value="1"/>
</dbReference>
<keyword evidence="5 11" id="KW-0863">Zinc-finger</keyword>
<dbReference type="GO" id="GO:0008270">
    <property type="term" value="F:zinc ion binding"/>
    <property type="evidence" value="ECO:0007669"/>
    <property type="project" value="UniProtKB-KW"/>
</dbReference>
<evidence type="ECO:0000256" key="3">
    <source>
        <dbReference type="ARBA" id="ARBA00022723"/>
    </source>
</evidence>
<feature type="domain" description="C2H2-type" evidence="13">
    <location>
        <begin position="467"/>
        <end position="497"/>
    </location>
</feature>
<comment type="caution">
    <text evidence="14">The sequence shown here is derived from an EMBL/GenBank/DDBJ whole genome shotgun (WGS) entry which is preliminary data.</text>
</comment>
<dbReference type="InterPro" id="IPR051497">
    <property type="entry name" value="Dev/Hematopoietic_TF"/>
</dbReference>
<gene>
    <name evidence="14" type="ORF">Mgra_00000408</name>
</gene>
<keyword evidence="3" id="KW-0479">Metal-binding</keyword>
<dbReference type="SUPFAM" id="SSF57667">
    <property type="entry name" value="beta-beta-alpha zinc fingers"/>
    <property type="match status" value="2"/>
</dbReference>
<keyword evidence="4" id="KW-0677">Repeat</keyword>
<evidence type="ECO:0000256" key="11">
    <source>
        <dbReference type="PROSITE-ProRule" id="PRU00042"/>
    </source>
</evidence>
<keyword evidence="8" id="KW-0805">Transcription regulation</keyword>